<name>A0AA41YII1_9PROT</name>
<dbReference type="AlphaFoldDB" id="A0AA41YII1"/>
<dbReference type="PIRSF" id="PIRSF032025">
    <property type="entry name" value="UCP032025"/>
    <property type="match status" value="1"/>
</dbReference>
<sequence>MKLCVGIRDIAHLREVQAARLKTDPPLRHYTRNFPRRAQEIVDGGSMYWVVAGAMVVRQRVTAIVEDTWDDGTACARIELHKQLVPVAGRPTKPFQGWRYLAADAAPPDLTRSARAKGEAELPADLQKELRALGLL</sequence>
<evidence type="ECO:0000313" key="2">
    <source>
        <dbReference type="Proteomes" id="UP001165679"/>
    </source>
</evidence>
<comment type="caution">
    <text evidence="1">The sequence shown here is derived from an EMBL/GenBank/DDBJ whole genome shotgun (WGS) entry which is preliminary data.</text>
</comment>
<accession>A0AA41YII1</accession>
<dbReference type="EMBL" id="JAPDNT010000001">
    <property type="protein sequence ID" value="MCW3473679.1"/>
    <property type="molecule type" value="Genomic_DNA"/>
</dbReference>
<dbReference type="InterPro" id="IPR008320">
    <property type="entry name" value="UCP032025"/>
</dbReference>
<reference evidence="1" key="1">
    <citation type="submission" date="2022-09" db="EMBL/GenBank/DDBJ databases">
        <title>Rhodovastum sp. nov. RN2-1 isolated from soil in Seongnam, South Korea.</title>
        <authorList>
            <person name="Le N.T."/>
        </authorList>
    </citation>
    <scope>NUCLEOTIDE SEQUENCE</scope>
    <source>
        <strain evidence="1">RN2-1</strain>
    </source>
</reference>
<proteinExistence type="predicted"/>
<dbReference type="RefSeq" id="WP_264712256.1">
    <property type="nucleotide sequence ID" value="NZ_JAPDNT010000001.1"/>
</dbReference>
<gene>
    <name evidence="1" type="ORF">OL599_03735</name>
</gene>
<organism evidence="1 2">
    <name type="scientific">Limobrevibacterium gyesilva</name>
    <dbReference type="NCBI Taxonomy" id="2991712"/>
    <lineage>
        <taxon>Bacteria</taxon>
        <taxon>Pseudomonadati</taxon>
        <taxon>Pseudomonadota</taxon>
        <taxon>Alphaproteobacteria</taxon>
        <taxon>Acetobacterales</taxon>
        <taxon>Acetobacteraceae</taxon>
        <taxon>Limobrevibacterium</taxon>
    </lineage>
</organism>
<evidence type="ECO:0000313" key="1">
    <source>
        <dbReference type="EMBL" id="MCW3473679.1"/>
    </source>
</evidence>
<keyword evidence="2" id="KW-1185">Reference proteome</keyword>
<dbReference type="Proteomes" id="UP001165679">
    <property type="component" value="Unassembled WGS sequence"/>
</dbReference>
<reference evidence="1" key="2">
    <citation type="submission" date="2022-10" db="EMBL/GenBank/DDBJ databases">
        <authorList>
            <person name="Trinh H.N."/>
        </authorList>
    </citation>
    <scope>NUCLEOTIDE SEQUENCE</scope>
    <source>
        <strain evidence="1">RN2-1</strain>
    </source>
</reference>
<protein>
    <submittedName>
        <fullName evidence="1">DUF1489 domain-containing protein</fullName>
    </submittedName>
</protein>
<dbReference type="Pfam" id="PF07370">
    <property type="entry name" value="DUF1489"/>
    <property type="match status" value="1"/>
</dbReference>